<sequence>MKRGICCLLSLLLLSSISSYGQKYPKRKILKDLKTLPGFENAFIGFTLYDPSKEKTIAAHYADKYMTPASTTKLFTYQAGVQNLPERLPALEYYTSGDSLIFWSTGYPLTLHPDHPDSTVIDFLSQTKKKLYYWSRPIEDDRFGPGWGWDDYNAYYGAEKSLFPIYGNSVQVIIDNAKKKFITSPTYDLLKFTENDSTDTRSRISRNEFLNEYEIKYKALTASDTLTIDTLVRPFKYSDGLFIDLLSNAAGKEIKQIDKLTRPERFETLAGVRADSLYKWMLQPSDNLFAEQILLMISGASSDTLSSKSTLSRLKEPNIILREEQLQGSELIWRDGSGLSRYNMFSPDELIQLLSSSDEASILPLLPQGGVSGSLEDWYGPYVYAKTGTLSNNHSLAGYIKTEKGKTLIFVIMANHYTAPTAVIRNSIGVILEKIKQAY</sequence>
<dbReference type="AlphaFoldDB" id="A0A1E5T145"/>
<dbReference type="STRING" id="1563681.BFP71_16940"/>
<comment type="caution">
    <text evidence="4">The sequence shown here is derived from an EMBL/GenBank/DDBJ whole genome shotgun (WGS) entry which is preliminary data.</text>
</comment>
<dbReference type="SUPFAM" id="SSF56601">
    <property type="entry name" value="beta-lactamase/transpeptidase-like"/>
    <property type="match status" value="1"/>
</dbReference>
<dbReference type="GO" id="GO:0004185">
    <property type="term" value="F:serine-type carboxypeptidase activity"/>
    <property type="evidence" value="ECO:0007669"/>
    <property type="project" value="InterPro"/>
</dbReference>
<dbReference type="InterPro" id="IPR012338">
    <property type="entry name" value="Beta-lactam/transpept-like"/>
</dbReference>
<dbReference type="Pfam" id="PF02113">
    <property type="entry name" value="Peptidase_S13"/>
    <property type="match status" value="1"/>
</dbReference>
<feature type="signal peptide" evidence="3">
    <location>
        <begin position="1"/>
        <end position="21"/>
    </location>
</feature>
<evidence type="ECO:0000313" key="4">
    <source>
        <dbReference type="EMBL" id="OEK05103.1"/>
    </source>
</evidence>
<gene>
    <name evidence="4" type="ORF">BFP71_16940</name>
</gene>
<dbReference type="Proteomes" id="UP000095552">
    <property type="component" value="Unassembled WGS sequence"/>
</dbReference>
<keyword evidence="2" id="KW-0378">Hydrolase</keyword>
<evidence type="ECO:0008006" key="6">
    <source>
        <dbReference type="Google" id="ProtNLM"/>
    </source>
</evidence>
<proteinExistence type="inferred from homology"/>
<comment type="similarity">
    <text evidence="1">Belongs to the peptidase S13 family.</text>
</comment>
<dbReference type="OrthoDB" id="9802627at2"/>
<protein>
    <recommendedName>
        <fullName evidence="6">D-alanyl-D-alanine carboxypeptidase/D-alanyl-D-alanine-endopeptidase</fullName>
    </recommendedName>
</protein>
<dbReference type="EMBL" id="MDGQ01000005">
    <property type="protein sequence ID" value="OEK05103.1"/>
    <property type="molecule type" value="Genomic_DNA"/>
</dbReference>
<keyword evidence="5" id="KW-1185">Reference proteome</keyword>
<evidence type="ECO:0000313" key="5">
    <source>
        <dbReference type="Proteomes" id="UP000095552"/>
    </source>
</evidence>
<dbReference type="RefSeq" id="WP_069836607.1">
    <property type="nucleotide sequence ID" value="NZ_MDGQ01000005.1"/>
</dbReference>
<dbReference type="PRINTS" id="PR00922">
    <property type="entry name" value="DADACBPTASE3"/>
</dbReference>
<dbReference type="GO" id="GO:0000270">
    <property type="term" value="P:peptidoglycan metabolic process"/>
    <property type="evidence" value="ECO:0007669"/>
    <property type="project" value="TreeGrafter"/>
</dbReference>
<accession>A0A1E5T145</accession>
<dbReference type="PANTHER" id="PTHR30023">
    <property type="entry name" value="D-ALANYL-D-ALANINE CARBOXYPEPTIDASE"/>
    <property type="match status" value="1"/>
</dbReference>
<evidence type="ECO:0000256" key="1">
    <source>
        <dbReference type="ARBA" id="ARBA00006096"/>
    </source>
</evidence>
<reference evidence="4 5" key="1">
    <citation type="submission" date="2016-08" db="EMBL/GenBank/DDBJ databases">
        <title>Draft genome of Fabibacter sp. strain SK-8.</title>
        <authorList>
            <person name="Wong S.-K."/>
            <person name="Hamasaki K."/>
            <person name="Yoshizawa S."/>
        </authorList>
    </citation>
    <scope>NUCLEOTIDE SEQUENCE [LARGE SCALE GENOMIC DNA]</scope>
    <source>
        <strain evidence="4 5">SK-8</strain>
    </source>
</reference>
<evidence type="ECO:0000256" key="3">
    <source>
        <dbReference type="SAM" id="SignalP"/>
    </source>
</evidence>
<organism evidence="4 5">
    <name type="scientific">Roseivirga misakiensis</name>
    <dbReference type="NCBI Taxonomy" id="1563681"/>
    <lineage>
        <taxon>Bacteria</taxon>
        <taxon>Pseudomonadati</taxon>
        <taxon>Bacteroidota</taxon>
        <taxon>Cytophagia</taxon>
        <taxon>Cytophagales</taxon>
        <taxon>Roseivirgaceae</taxon>
        <taxon>Roseivirga</taxon>
    </lineage>
</organism>
<dbReference type="Gene3D" id="3.40.710.10">
    <property type="entry name" value="DD-peptidase/beta-lactamase superfamily"/>
    <property type="match status" value="2"/>
</dbReference>
<keyword evidence="3" id="KW-0732">Signal</keyword>
<dbReference type="PANTHER" id="PTHR30023:SF0">
    <property type="entry name" value="PENICILLIN-SENSITIVE CARBOXYPEPTIDASE A"/>
    <property type="match status" value="1"/>
</dbReference>
<dbReference type="InterPro" id="IPR000667">
    <property type="entry name" value="Peptidase_S13"/>
</dbReference>
<feature type="chain" id="PRO_5009185807" description="D-alanyl-D-alanine carboxypeptidase/D-alanyl-D-alanine-endopeptidase" evidence="3">
    <location>
        <begin position="22"/>
        <end position="439"/>
    </location>
</feature>
<dbReference type="GO" id="GO:0006508">
    <property type="term" value="P:proteolysis"/>
    <property type="evidence" value="ECO:0007669"/>
    <property type="project" value="InterPro"/>
</dbReference>
<name>A0A1E5T145_9BACT</name>
<evidence type="ECO:0000256" key="2">
    <source>
        <dbReference type="ARBA" id="ARBA00022801"/>
    </source>
</evidence>